<dbReference type="GO" id="GO:0000981">
    <property type="term" value="F:DNA-binding transcription factor activity, RNA polymerase II-specific"/>
    <property type="evidence" value="ECO:0007669"/>
    <property type="project" value="InterPro"/>
</dbReference>
<gene>
    <name evidence="8" type="ORF">PENANT_c002G08610</name>
</gene>
<keyword evidence="9" id="KW-1185">Reference proteome</keyword>
<keyword evidence="4" id="KW-0238">DNA-binding</keyword>
<keyword evidence="1" id="KW-0479">Metal-binding</keyword>
<dbReference type="Gene3D" id="4.10.240.10">
    <property type="entry name" value="Zn(2)-C6 fungal-type DNA-binding domain"/>
    <property type="match status" value="1"/>
</dbReference>
<keyword evidence="6" id="KW-0539">Nucleus</keyword>
<evidence type="ECO:0000313" key="8">
    <source>
        <dbReference type="EMBL" id="OQD89875.1"/>
    </source>
</evidence>
<dbReference type="InterPro" id="IPR021858">
    <property type="entry name" value="Fun_TF"/>
</dbReference>
<dbReference type="PROSITE" id="PS00463">
    <property type="entry name" value="ZN2_CY6_FUNGAL_1"/>
    <property type="match status" value="1"/>
</dbReference>
<evidence type="ECO:0000256" key="3">
    <source>
        <dbReference type="ARBA" id="ARBA00023015"/>
    </source>
</evidence>
<comment type="caution">
    <text evidence="8">The sequence shown here is derived from an EMBL/GenBank/DDBJ whole genome shotgun (WGS) entry which is preliminary data.</text>
</comment>
<dbReference type="InterPro" id="IPR052360">
    <property type="entry name" value="Transcr_Regulatory_Proteins"/>
</dbReference>
<feature type="domain" description="Zn(2)-C6 fungal-type" evidence="7">
    <location>
        <begin position="16"/>
        <end position="44"/>
    </location>
</feature>
<evidence type="ECO:0000256" key="4">
    <source>
        <dbReference type="ARBA" id="ARBA00023125"/>
    </source>
</evidence>
<keyword evidence="2" id="KW-0862">Zinc</keyword>
<dbReference type="InterPro" id="IPR036864">
    <property type="entry name" value="Zn2-C6_fun-type_DNA-bd_sf"/>
</dbReference>
<dbReference type="PANTHER" id="PTHR36206:SF13">
    <property type="entry name" value="TRANSCRIPTIONAL REGULATORY PROTEIN MOC3"/>
    <property type="match status" value="1"/>
</dbReference>
<evidence type="ECO:0000256" key="6">
    <source>
        <dbReference type="ARBA" id="ARBA00023242"/>
    </source>
</evidence>
<dbReference type="PROSITE" id="PS50048">
    <property type="entry name" value="ZN2_CY6_FUNGAL_2"/>
    <property type="match status" value="1"/>
</dbReference>
<dbReference type="GO" id="GO:0008270">
    <property type="term" value="F:zinc ion binding"/>
    <property type="evidence" value="ECO:0007669"/>
    <property type="project" value="InterPro"/>
</dbReference>
<proteinExistence type="predicted"/>
<reference evidence="9" key="1">
    <citation type="journal article" date="2017" name="Nat. Microbiol.">
        <title>Global analysis of biosynthetic gene clusters reveals vast potential of secondary metabolite production in Penicillium species.</title>
        <authorList>
            <person name="Nielsen J.C."/>
            <person name="Grijseels S."/>
            <person name="Prigent S."/>
            <person name="Ji B."/>
            <person name="Dainat J."/>
            <person name="Nielsen K.F."/>
            <person name="Frisvad J.C."/>
            <person name="Workman M."/>
            <person name="Nielsen J."/>
        </authorList>
    </citation>
    <scope>NUCLEOTIDE SEQUENCE [LARGE SCALE GENOMIC DNA]</scope>
    <source>
        <strain evidence="9">IBT 31811</strain>
    </source>
</reference>
<organism evidence="8 9">
    <name type="scientific">Penicillium antarcticum</name>
    <dbReference type="NCBI Taxonomy" id="416450"/>
    <lineage>
        <taxon>Eukaryota</taxon>
        <taxon>Fungi</taxon>
        <taxon>Dikarya</taxon>
        <taxon>Ascomycota</taxon>
        <taxon>Pezizomycotina</taxon>
        <taxon>Eurotiomycetes</taxon>
        <taxon>Eurotiomycetidae</taxon>
        <taxon>Eurotiales</taxon>
        <taxon>Aspergillaceae</taxon>
        <taxon>Penicillium</taxon>
    </lineage>
</organism>
<evidence type="ECO:0000256" key="5">
    <source>
        <dbReference type="ARBA" id="ARBA00023163"/>
    </source>
</evidence>
<keyword evidence="5" id="KW-0804">Transcription</keyword>
<accession>A0A1V6QL02</accession>
<dbReference type="AlphaFoldDB" id="A0A1V6QL02"/>
<evidence type="ECO:0000256" key="1">
    <source>
        <dbReference type="ARBA" id="ARBA00022723"/>
    </source>
</evidence>
<dbReference type="Pfam" id="PF11951">
    <property type="entry name" value="Fungal_trans_2"/>
    <property type="match status" value="1"/>
</dbReference>
<evidence type="ECO:0000313" key="9">
    <source>
        <dbReference type="Proteomes" id="UP000191672"/>
    </source>
</evidence>
<evidence type="ECO:0000259" key="7">
    <source>
        <dbReference type="PROSITE" id="PS50048"/>
    </source>
</evidence>
<dbReference type="SUPFAM" id="SSF57701">
    <property type="entry name" value="Zn2/Cys6 DNA-binding domain"/>
    <property type="match status" value="1"/>
</dbReference>
<dbReference type="SMART" id="SM00066">
    <property type="entry name" value="GAL4"/>
    <property type="match status" value="1"/>
</dbReference>
<dbReference type="Proteomes" id="UP000191672">
    <property type="component" value="Unassembled WGS sequence"/>
</dbReference>
<dbReference type="PANTHER" id="PTHR36206">
    <property type="entry name" value="ASPERCRYPTIN BIOSYNTHESIS CLUSTER-SPECIFIC TRANSCRIPTION REGULATOR ATNN-RELATED"/>
    <property type="match status" value="1"/>
</dbReference>
<name>A0A1V6QL02_9EURO</name>
<dbReference type="EMBL" id="MDYN01000002">
    <property type="protein sequence ID" value="OQD89875.1"/>
    <property type="molecule type" value="Genomic_DNA"/>
</dbReference>
<protein>
    <recommendedName>
        <fullName evidence="7">Zn(2)-C6 fungal-type domain-containing protein</fullName>
    </recommendedName>
</protein>
<evidence type="ECO:0000256" key="2">
    <source>
        <dbReference type="ARBA" id="ARBA00022833"/>
    </source>
</evidence>
<dbReference type="CDD" id="cd00067">
    <property type="entry name" value="GAL4"/>
    <property type="match status" value="1"/>
</dbReference>
<keyword evidence="3" id="KW-0805">Transcription regulation</keyword>
<dbReference type="GO" id="GO:0003677">
    <property type="term" value="F:DNA binding"/>
    <property type="evidence" value="ECO:0007669"/>
    <property type="project" value="UniProtKB-KW"/>
</dbReference>
<dbReference type="Pfam" id="PF00172">
    <property type="entry name" value="Zn_clus"/>
    <property type="match status" value="1"/>
</dbReference>
<dbReference type="InterPro" id="IPR001138">
    <property type="entry name" value="Zn2Cys6_DnaBD"/>
</dbReference>
<sequence length="527" mass="60294">MPEQRKRSSHKKSRSGCMTCRIRHKKCDETLPYCRQCESTGRICDGYVQLPDKRTRAWREQKTHQTETPEPREKALYRRIIPSVSVLAPPVNASQIGHTQNERWYLELFTKLTVHQCSEYFEDTFWSSFVHQVLENHPAARYAAMAFAVRHWKYQTNGLKQTINDKNVLALQFSSEAVSCLRNSLVHDTPDRAHREIVLVTCLILTMLALYEQDTFAARCHFLSGYKLFQYWEAVDYDESSNSRALKQAFVQLHLIYMTANNPRLFVDNQRLVSPQVTDISSHRLVRSYMNRRAQRTLGVFSQVAMACFPHGGFCIGPAGLALRPGTPAILCMLRLWRSQLKSFAMQEKVLSGIDHDVLSVMELWTVTIDIKLAVCDSSVPFEVTYDGYIEQFRTVIEMAESLLQDSPGEVLPAIIIQTSLVPALLWCGVKCRNRSMRSEIVRLLDKVKGHNAAICVSLMALQKVIEYESGDAKLENPIPEAARLGSIKLNIQPGQDQVDLWYRKGQLDPHLHDDDNPWVHNNISVN</sequence>